<dbReference type="AlphaFoldDB" id="A0A0C2J2F1"/>
<evidence type="ECO:0000313" key="2">
    <source>
        <dbReference type="EMBL" id="KII72044.1"/>
    </source>
</evidence>
<dbReference type="InterPro" id="IPR050951">
    <property type="entry name" value="Retrovirus_Pol_polyprotein"/>
</dbReference>
<comment type="caution">
    <text evidence="2">The sequence shown here is derived from an EMBL/GenBank/DDBJ whole genome shotgun (WGS) entry which is preliminary data.</text>
</comment>
<dbReference type="Proteomes" id="UP000031668">
    <property type="component" value="Unassembled WGS sequence"/>
</dbReference>
<dbReference type="PANTHER" id="PTHR37984">
    <property type="entry name" value="PROTEIN CBG26694"/>
    <property type="match status" value="1"/>
</dbReference>
<sequence length="101" mass="11973">MRVRNDLSCENDYLLYKNRLVIHGELQKEILGILHQGRFGMVLMKQLARTCVYWPNTDAHIEAMSRSCPRCAEHQISLPKVENHPWDYPKEAWQTVYRPPH</sequence>
<dbReference type="Gene3D" id="1.10.340.70">
    <property type="match status" value="1"/>
</dbReference>
<dbReference type="Pfam" id="PF17921">
    <property type="entry name" value="Integrase_H2C2"/>
    <property type="match status" value="1"/>
</dbReference>
<dbReference type="EMBL" id="JWZT01001432">
    <property type="protein sequence ID" value="KII72044.1"/>
    <property type="molecule type" value="Genomic_DNA"/>
</dbReference>
<gene>
    <name evidence="2" type="ORF">RF11_05934</name>
</gene>
<evidence type="ECO:0000313" key="3">
    <source>
        <dbReference type="Proteomes" id="UP000031668"/>
    </source>
</evidence>
<keyword evidence="3" id="KW-1185">Reference proteome</keyword>
<dbReference type="InterPro" id="IPR041588">
    <property type="entry name" value="Integrase_H2C2"/>
</dbReference>
<dbReference type="OMA" id="LSCENDY"/>
<proteinExistence type="predicted"/>
<organism evidence="2 3">
    <name type="scientific">Thelohanellus kitauei</name>
    <name type="common">Myxosporean</name>
    <dbReference type="NCBI Taxonomy" id="669202"/>
    <lineage>
        <taxon>Eukaryota</taxon>
        <taxon>Metazoa</taxon>
        <taxon>Cnidaria</taxon>
        <taxon>Myxozoa</taxon>
        <taxon>Myxosporea</taxon>
        <taxon>Bivalvulida</taxon>
        <taxon>Platysporina</taxon>
        <taxon>Myxobolidae</taxon>
        <taxon>Thelohanellus</taxon>
    </lineage>
</organism>
<reference evidence="2 3" key="1">
    <citation type="journal article" date="2014" name="Genome Biol. Evol.">
        <title>The genome of the myxosporean Thelohanellus kitauei shows adaptations to nutrient acquisition within its fish host.</title>
        <authorList>
            <person name="Yang Y."/>
            <person name="Xiong J."/>
            <person name="Zhou Z."/>
            <person name="Huo F."/>
            <person name="Miao W."/>
            <person name="Ran C."/>
            <person name="Liu Y."/>
            <person name="Zhang J."/>
            <person name="Feng J."/>
            <person name="Wang M."/>
            <person name="Wang M."/>
            <person name="Wang L."/>
            <person name="Yao B."/>
        </authorList>
    </citation>
    <scope>NUCLEOTIDE SEQUENCE [LARGE SCALE GENOMIC DNA]</scope>
    <source>
        <strain evidence="2">Wuqing</strain>
    </source>
</reference>
<dbReference type="PANTHER" id="PTHR37984:SF5">
    <property type="entry name" value="PROTEIN NYNRIN-LIKE"/>
    <property type="match status" value="1"/>
</dbReference>
<dbReference type="OrthoDB" id="5989411at2759"/>
<evidence type="ECO:0000259" key="1">
    <source>
        <dbReference type="Pfam" id="PF17921"/>
    </source>
</evidence>
<name>A0A0C2J2F1_THEKT</name>
<feature type="domain" description="Integrase zinc-binding" evidence="1">
    <location>
        <begin position="24"/>
        <end position="75"/>
    </location>
</feature>
<protein>
    <recommendedName>
        <fullName evidence="1">Integrase zinc-binding domain-containing protein</fullName>
    </recommendedName>
</protein>
<accession>A0A0C2J2F1</accession>